<organism evidence="2 3">
    <name type="scientific">Corallococcus praedator</name>
    <dbReference type="NCBI Taxonomy" id="2316724"/>
    <lineage>
        <taxon>Bacteria</taxon>
        <taxon>Pseudomonadati</taxon>
        <taxon>Myxococcota</taxon>
        <taxon>Myxococcia</taxon>
        <taxon>Myxococcales</taxon>
        <taxon>Cystobacterineae</taxon>
        <taxon>Myxococcaceae</taxon>
        <taxon>Corallococcus</taxon>
    </lineage>
</organism>
<feature type="domain" description="Immunity MXAN-0049 protein" evidence="1">
    <location>
        <begin position="10"/>
        <end position="141"/>
    </location>
</feature>
<comment type="caution">
    <text evidence="2">The sequence shown here is derived from an EMBL/GenBank/DDBJ whole genome shotgun (WGS) entry which is preliminary data.</text>
</comment>
<evidence type="ECO:0000313" key="3">
    <source>
        <dbReference type="Proteomes" id="UP000278907"/>
    </source>
</evidence>
<dbReference type="Proteomes" id="UP000278907">
    <property type="component" value="Unassembled WGS sequence"/>
</dbReference>
<gene>
    <name evidence="2" type="ORF">D7Y13_11790</name>
</gene>
<evidence type="ECO:0000313" key="2">
    <source>
        <dbReference type="EMBL" id="RKI11014.1"/>
    </source>
</evidence>
<reference evidence="2 3" key="1">
    <citation type="submission" date="2018-09" db="EMBL/GenBank/DDBJ databases">
        <authorList>
            <person name="Livingstone P.G."/>
            <person name="Whitworth D.E."/>
        </authorList>
    </citation>
    <scope>NUCLEOTIDE SEQUENCE [LARGE SCALE GENOMIC DNA]</scope>
    <source>
        <strain evidence="2 3">CA031B</strain>
    </source>
</reference>
<protein>
    <recommendedName>
        <fullName evidence="1">Immunity MXAN-0049 protein domain-containing protein</fullName>
    </recommendedName>
</protein>
<dbReference type="InterPro" id="IPR012433">
    <property type="entry name" value="Imm11"/>
</dbReference>
<name>A0ABX9QL29_9BACT</name>
<dbReference type="Pfam" id="PF07791">
    <property type="entry name" value="Imm11"/>
    <property type="match status" value="1"/>
</dbReference>
<proteinExistence type="predicted"/>
<accession>A0ABX9QL29</accession>
<dbReference type="EMBL" id="RAWI01000067">
    <property type="protein sequence ID" value="RKI11014.1"/>
    <property type="molecule type" value="Genomic_DNA"/>
</dbReference>
<evidence type="ECO:0000259" key="1">
    <source>
        <dbReference type="Pfam" id="PF07791"/>
    </source>
</evidence>
<sequence>MDKRYPGLVVPDLISNTFHLYIISHRLRLLLLAELKDQAEGEFLPVSIYNHKGRVAEEDYSIANIFRAVECVDRSRSEFTESAIKPGQISILNRLQLDPERIPPEPRLFRLKEKPALLIIRGDLRARLEEAGITGANYVGMGDKCMFV</sequence>
<keyword evidence="3" id="KW-1185">Reference proteome</keyword>